<feature type="compositionally biased region" description="Low complexity" evidence="1">
    <location>
        <begin position="90"/>
        <end position="101"/>
    </location>
</feature>
<dbReference type="InterPro" id="IPR009057">
    <property type="entry name" value="Homeodomain-like_sf"/>
</dbReference>
<dbReference type="CDD" id="cd00167">
    <property type="entry name" value="SANT"/>
    <property type="match status" value="2"/>
</dbReference>
<feature type="domain" description="Myb-like" evidence="2">
    <location>
        <begin position="163"/>
        <end position="213"/>
    </location>
</feature>
<dbReference type="SMART" id="SM00717">
    <property type="entry name" value="SANT"/>
    <property type="match status" value="2"/>
</dbReference>
<reference evidence="4 5" key="1">
    <citation type="submission" date="2024-04" db="EMBL/GenBank/DDBJ databases">
        <title>Tritrichomonas musculus Genome.</title>
        <authorList>
            <person name="Alves-Ferreira E."/>
            <person name="Grigg M."/>
            <person name="Lorenzi H."/>
            <person name="Galac M."/>
        </authorList>
    </citation>
    <scope>NUCLEOTIDE SEQUENCE [LARGE SCALE GENOMIC DNA]</scope>
    <source>
        <strain evidence="4 5">EAF2021</strain>
    </source>
</reference>
<sequence length="296" mass="34857">MNISCINNSLAETDNLKTSMIKPEEIKSLQQTNIISHTQISNEMTCNYVSNYVINNKIKQKYYTLPLLKRVDQITSCKEKKDEDVNKITNNQSNQSSNSNQKCDSPSEKKSHKRTRVPFTSEEDEKIKILVKQYGTHQWSIISSFLPGRSPKQVRDRYSNYLVPGYFQGEWKNEEDLLLRKLYNQYGPKWSYIQQYFPRRSKNSIKNRWNYFLCRQTFNSTDGENDQLKKDKIKFVSVKSDIESFSLITKNEDALLSNSLQKCFDINEPEQNFNVLDFIDQENDFLKDLDNWNIGI</sequence>
<evidence type="ECO:0000259" key="2">
    <source>
        <dbReference type="PROSITE" id="PS50090"/>
    </source>
</evidence>
<evidence type="ECO:0000313" key="4">
    <source>
        <dbReference type="EMBL" id="KAK8845926.1"/>
    </source>
</evidence>
<dbReference type="PANTHER" id="PTHR45614:SF253">
    <property type="entry name" value="CHROMOSOME UNDETERMINED SCAFFOLD_38, WHOLE GENOME SHOTGUN SEQUENCE"/>
    <property type="match status" value="1"/>
</dbReference>
<accession>A0ABR2HEU4</accession>
<dbReference type="EMBL" id="JAPFFF010000030">
    <property type="protein sequence ID" value="KAK8845926.1"/>
    <property type="molecule type" value="Genomic_DNA"/>
</dbReference>
<dbReference type="Pfam" id="PF00249">
    <property type="entry name" value="Myb_DNA-binding"/>
    <property type="match status" value="2"/>
</dbReference>
<feature type="region of interest" description="Disordered" evidence="1">
    <location>
        <begin position="79"/>
        <end position="120"/>
    </location>
</feature>
<dbReference type="PROSITE" id="PS50090">
    <property type="entry name" value="MYB_LIKE"/>
    <property type="match status" value="2"/>
</dbReference>
<evidence type="ECO:0008006" key="6">
    <source>
        <dbReference type="Google" id="ProtNLM"/>
    </source>
</evidence>
<evidence type="ECO:0000259" key="3">
    <source>
        <dbReference type="PROSITE" id="PS51294"/>
    </source>
</evidence>
<dbReference type="InterPro" id="IPR017930">
    <property type="entry name" value="Myb_dom"/>
</dbReference>
<feature type="domain" description="HTH myb-type" evidence="3">
    <location>
        <begin position="111"/>
        <end position="166"/>
    </location>
</feature>
<gene>
    <name evidence="4" type="ORF">M9Y10_020860</name>
</gene>
<dbReference type="PANTHER" id="PTHR45614">
    <property type="entry name" value="MYB PROTEIN-RELATED"/>
    <property type="match status" value="1"/>
</dbReference>
<dbReference type="InterPro" id="IPR001005">
    <property type="entry name" value="SANT/Myb"/>
</dbReference>
<dbReference type="Proteomes" id="UP001470230">
    <property type="component" value="Unassembled WGS sequence"/>
</dbReference>
<feature type="domain" description="HTH myb-type" evidence="3">
    <location>
        <begin position="169"/>
        <end position="217"/>
    </location>
</feature>
<keyword evidence="5" id="KW-1185">Reference proteome</keyword>
<evidence type="ECO:0000313" key="5">
    <source>
        <dbReference type="Proteomes" id="UP001470230"/>
    </source>
</evidence>
<evidence type="ECO:0000256" key="1">
    <source>
        <dbReference type="SAM" id="MobiDB-lite"/>
    </source>
</evidence>
<organism evidence="4 5">
    <name type="scientific">Tritrichomonas musculus</name>
    <dbReference type="NCBI Taxonomy" id="1915356"/>
    <lineage>
        <taxon>Eukaryota</taxon>
        <taxon>Metamonada</taxon>
        <taxon>Parabasalia</taxon>
        <taxon>Tritrichomonadida</taxon>
        <taxon>Tritrichomonadidae</taxon>
        <taxon>Tritrichomonas</taxon>
    </lineage>
</organism>
<dbReference type="Gene3D" id="1.10.10.60">
    <property type="entry name" value="Homeodomain-like"/>
    <property type="match status" value="2"/>
</dbReference>
<feature type="domain" description="Myb-like" evidence="2">
    <location>
        <begin position="111"/>
        <end position="162"/>
    </location>
</feature>
<name>A0ABR2HEU4_9EUKA</name>
<dbReference type="PROSITE" id="PS51294">
    <property type="entry name" value="HTH_MYB"/>
    <property type="match status" value="2"/>
</dbReference>
<dbReference type="SUPFAM" id="SSF46689">
    <property type="entry name" value="Homeodomain-like"/>
    <property type="match status" value="1"/>
</dbReference>
<proteinExistence type="predicted"/>
<protein>
    <recommendedName>
        <fullName evidence="6">Myb-like DNA-binding domain containing protein</fullName>
    </recommendedName>
</protein>
<comment type="caution">
    <text evidence="4">The sequence shown here is derived from an EMBL/GenBank/DDBJ whole genome shotgun (WGS) entry which is preliminary data.</text>
</comment>
<dbReference type="InterPro" id="IPR050560">
    <property type="entry name" value="MYB_TF"/>
</dbReference>